<dbReference type="EMBL" id="LT594324">
    <property type="protein sequence ID" value="SBT41218.1"/>
    <property type="molecule type" value="Genomic_DNA"/>
</dbReference>
<organism evidence="4 5">
    <name type="scientific">Micromonospora narathiwatensis</name>
    <dbReference type="NCBI Taxonomy" id="299146"/>
    <lineage>
        <taxon>Bacteria</taxon>
        <taxon>Bacillati</taxon>
        <taxon>Actinomycetota</taxon>
        <taxon>Actinomycetes</taxon>
        <taxon>Micromonosporales</taxon>
        <taxon>Micromonosporaceae</taxon>
        <taxon>Micromonospora</taxon>
    </lineage>
</organism>
<name>A0A1A8ZBN9_9ACTN</name>
<protein>
    <recommendedName>
        <fullName evidence="1">2-hydroxychromene-2-carboxylate isomerase</fullName>
        <ecNumber evidence="1">5.99.1.4</ecNumber>
    </recommendedName>
</protein>
<dbReference type="EC" id="5.99.1.4" evidence="1"/>
<dbReference type="GO" id="GO:0018845">
    <property type="term" value="F:2-hydroxychromene-2-carboxylate isomerase activity"/>
    <property type="evidence" value="ECO:0007669"/>
    <property type="project" value="UniProtKB-UniRule"/>
</dbReference>
<evidence type="ECO:0000256" key="1">
    <source>
        <dbReference type="PIRNR" id="PIRNR006386"/>
    </source>
</evidence>
<dbReference type="PIRSF" id="PIRSF006386">
    <property type="entry name" value="HCCAis_GSTk"/>
    <property type="match status" value="1"/>
</dbReference>
<dbReference type="PANTHER" id="PTHR42943:SF2">
    <property type="entry name" value="GLUTATHIONE S-TRANSFERASE KAPPA 1"/>
    <property type="match status" value="1"/>
</dbReference>
<dbReference type="GO" id="GO:0004364">
    <property type="term" value="F:glutathione transferase activity"/>
    <property type="evidence" value="ECO:0007669"/>
    <property type="project" value="TreeGrafter"/>
</dbReference>
<keyword evidence="5" id="KW-1185">Reference proteome</keyword>
<sequence>MRKPPRLYFSFRSPRSWLAVRQLTERWPEAPDAITFVPHWVPDDGLRAALAEANSDFLDTPISRAKHEYLLADTNRLVERFGYRMVWPADMDVDWAVPHLAWLYAQQQGRGWPFYQAAVRARWERGENISDPVVLAGIAAEAGIDPDAANAAVADPVLREAAVRALASAYDDDIFAVPYFMAGRHRFWGLERLDGFLDALATAGVRR</sequence>
<dbReference type="SUPFAM" id="SSF52833">
    <property type="entry name" value="Thioredoxin-like"/>
    <property type="match status" value="1"/>
</dbReference>
<proteinExistence type="inferred from homology"/>
<evidence type="ECO:0000313" key="4">
    <source>
        <dbReference type="EMBL" id="SBT41218.1"/>
    </source>
</evidence>
<accession>A0A1A8ZBN9</accession>
<dbReference type="GO" id="GO:0006749">
    <property type="term" value="P:glutathione metabolic process"/>
    <property type="evidence" value="ECO:0007669"/>
    <property type="project" value="TreeGrafter"/>
</dbReference>
<dbReference type="PATRIC" id="fig|299146.4.peg.1217"/>
<dbReference type="Gene3D" id="3.40.30.10">
    <property type="entry name" value="Glutaredoxin"/>
    <property type="match status" value="1"/>
</dbReference>
<dbReference type="RefSeq" id="WP_091192169.1">
    <property type="nucleotide sequence ID" value="NZ_LT594324.1"/>
</dbReference>
<dbReference type="InterPro" id="IPR036249">
    <property type="entry name" value="Thioredoxin-like_sf"/>
</dbReference>
<dbReference type="InterPro" id="IPR001853">
    <property type="entry name" value="DSBA-like_thioredoxin_dom"/>
</dbReference>
<comment type="catalytic activity">
    <reaction evidence="1">
        <text>2-hydroxychromene-2-carboxylate = (3E)-4-(2-hydroxyphenyl)-2-oxobut-3-enoate</text>
        <dbReference type="Rhea" id="RHEA:27401"/>
        <dbReference type="ChEBI" id="CHEBI:59350"/>
        <dbReference type="ChEBI" id="CHEBI:59353"/>
        <dbReference type="EC" id="5.99.1.4"/>
    </reaction>
</comment>
<evidence type="ECO:0000259" key="3">
    <source>
        <dbReference type="Pfam" id="PF01323"/>
    </source>
</evidence>
<keyword evidence="1 4" id="KW-0413">Isomerase</keyword>
<feature type="active site" description="Nucleophile" evidence="2">
    <location>
        <position position="13"/>
    </location>
</feature>
<dbReference type="GO" id="GO:0004602">
    <property type="term" value="F:glutathione peroxidase activity"/>
    <property type="evidence" value="ECO:0007669"/>
    <property type="project" value="TreeGrafter"/>
</dbReference>
<dbReference type="PANTHER" id="PTHR42943">
    <property type="entry name" value="GLUTATHIONE S-TRANSFERASE KAPPA"/>
    <property type="match status" value="1"/>
</dbReference>
<dbReference type="AlphaFoldDB" id="A0A1A8ZBN9"/>
<evidence type="ECO:0000256" key="2">
    <source>
        <dbReference type="PIRSR" id="PIRSR006386-1"/>
    </source>
</evidence>
<dbReference type="OrthoDB" id="5244108at2"/>
<dbReference type="InterPro" id="IPR051924">
    <property type="entry name" value="GST_Kappa/NadH"/>
</dbReference>
<reference evidence="4 5" key="1">
    <citation type="submission" date="2016-06" db="EMBL/GenBank/DDBJ databases">
        <authorList>
            <person name="Kjaerup R.B."/>
            <person name="Dalgaard T.S."/>
            <person name="Juul-Madsen H.R."/>
        </authorList>
    </citation>
    <scope>NUCLEOTIDE SEQUENCE [LARGE SCALE GENOMIC DNA]</scope>
    <source>
        <strain evidence="4 5">DSM 45248</strain>
    </source>
</reference>
<gene>
    <name evidence="4" type="ORF">GA0070621_1175</name>
</gene>
<dbReference type="Pfam" id="PF01323">
    <property type="entry name" value="DSBA"/>
    <property type="match status" value="1"/>
</dbReference>
<dbReference type="Proteomes" id="UP000198765">
    <property type="component" value="Chromosome I"/>
</dbReference>
<feature type="domain" description="DSBA-like thioredoxin" evidence="3">
    <location>
        <begin position="7"/>
        <end position="201"/>
    </location>
</feature>
<comment type="similarity">
    <text evidence="1">Belongs to the GST superfamily. NadH family.</text>
</comment>
<dbReference type="InterPro" id="IPR014440">
    <property type="entry name" value="HCCAis_GSTk"/>
</dbReference>
<evidence type="ECO:0000313" key="5">
    <source>
        <dbReference type="Proteomes" id="UP000198765"/>
    </source>
</evidence>